<evidence type="ECO:0000313" key="2">
    <source>
        <dbReference type="Proteomes" id="UP000035704"/>
    </source>
</evidence>
<dbReference type="SUPFAM" id="SSF81301">
    <property type="entry name" value="Nucleotidyltransferase"/>
    <property type="match status" value="1"/>
</dbReference>
<dbReference type="RefSeq" id="WP_044823526.1">
    <property type="nucleotide sequence ID" value="NZ_CP009687.1"/>
</dbReference>
<dbReference type="STRING" id="84022.CACET_c12610"/>
<name>A0A0D8IEQ1_9CLOT</name>
<gene>
    <name evidence="1" type="ORF">CACET_c12610</name>
</gene>
<dbReference type="Pfam" id="PF01909">
    <property type="entry name" value="NTP_transf_2"/>
    <property type="match status" value="1"/>
</dbReference>
<dbReference type="GO" id="GO:0016779">
    <property type="term" value="F:nucleotidyltransferase activity"/>
    <property type="evidence" value="ECO:0007669"/>
    <property type="project" value="InterPro"/>
</dbReference>
<protein>
    <submittedName>
        <fullName evidence="1">DNA polymerase sigma</fullName>
    </submittedName>
</protein>
<dbReference type="EMBL" id="CP009687">
    <property type="protein sequence ID" value="AKL94726.1"/>
    <property type="molecule type" value="Genomic_DNA"/>
</dbReference>
<organism evidence="1 2">
    <name type="scientific">Clostridium aceticum</name>
    <dbReference type="NCBI Taxonomy" id="84022"/>
    <lineage>
        <taxon>Bacteria</taxon>
        <taxon>Bacillati</taxon>
        <taxon>Bacillota</taxon>
        <taxon>Clostridia</taxon>
        <taxon>Eubacteriales</taxon>
        <taxon>Clostridiaceae</taxon>
        <taxon>Clostridium</taxon>
    </lineage>
</organism>
<dbReference type="OrthoDB" id="1909332at2"/>
<dbReference type="Proteomes" id="UP000035704">
    <property type="component" value="Chromosome"/>
</dbReference>
<dbReference type="PATRIC" id="fig|84022.5.peg.2714"/>
<accession>A0A0D8IEQ1</accession>
<dbReference type="InterPro" id="IPR002934">
    <property type="entry name" value="Polymerase_NTP_transf_dom"/>
</dbReference>
<proteinExistence type="predicted"/>
<dbReference type="InterPro" id="IPR043519">
    <property type="entry name" value="NT_sf"/>
</dbReference>
<dbReference type="PANTHER" id="PTHR43449:SF1">
    <property type="entry name" value="POLYMERASE BETA NUCLEOTIDYLTRANSFERASE DOMAIN-CONTAINING PROTEIN"/>
    <property type="match status" value="1"/>
</dbReference>
<dbReference type="Gene3D" id="3.30.460.10">
    <property type="entry name" value="Beta Polymerase, domain 2"/>
    <property type="match status" value="1"/>
</dbReference>
<dbReference type="CDD" id="cd05403">
    <property type="entry name" value="NT_KNTase_like"/>
    <property type="match status" value="1"/>
</dbReference>
<dbReference type="AlphaFoldDB" id="A0A0D8IEQ1"/>
<dbReference type="KEGG" id="cace:CACET_c12610"/>
<evidence type="ECO:0000313" key="1">
    <source>
        <dbReference type="EMBL" id="AKL94726.1"/>
    </source>
</evidence>
<reference evidence="1 2" key="1">
    <citation type="submission" date="2014-10" db="EMBL/GenBank/DDBJ databases">
        <title>Genome sequence of Clostridium aceticum DSM 1496.</title>
        <authorList>
            <person name="Poehlein A."/>
            <person name="Schiel-Bengelsdorf B."/>
            <person name="Gottschalk G."/>
            <person name="Duerre P."/>
            <person name="Daniel R."/>
        </authorList>
    </citation>
    <scope>NUCLEOTIDE SEQUENCE [LARGE SCALE GENOMIC DNA]</scope>
    <source>
        <strain evidence="1 2">DSM 1496</strain>
    </source>
</reference>
<keyword evidence="2" id="KW-1185">Reference proteome</keyword>
<dbReference type="PANTHER" id="PTHR43449">
    <property type="entry name" value="NUCLEOTIDYLTRANSFERASE"/>
    <property type="match status" value="1"/>
</dbReference>
<sequence>MTVDYKEIEKIRNQINSILQAEDIILFGSYAKGVVSKKSDIDLCIVVNTNNKRKLMQEILLKIDIDIDIDIVIYTLDEWEKYKNDHSTFANVILRTGVSISG</sequence>